<gene>
    <name evidence="3" type="ORF">GWK09_11720</name>
</gene>
<keyword evidence="3" id="KW-0808">Transferase</keyword>
<feature type="transmembrane region" description="Helical" evidence="1">
    <location>
        <begin position="57"/>
        <end position="89"/>
    </location>
</feature>
<evidence type="ECO:0000313" key="3">
    <source>
        <dbReference type="EMBL" id="NER11190.1"/>
    </source>
</evidence>
<dbReference type="GO" id="GO:0016740">
    <property type="term" value="F:transferase activity"/>
    <property type="evidence" value="ECO:0007669"/>
    <property type="project" value="UniProtKB-KW"/>
</dbReference>
<dbReference type="InterPro" id="IPR046714">
    <property type="entry name" value="DUF6787"/>
</dbReference>
<evidence type="ECO:0000256" key="1">
    <source>
        <dbReference type="SAM" id="Phobius"/>
    </source>
</evidence>
<organism evidence="3 4">
    <name type="scientific">Muriicola jejuensis</name>
    <dbReference type="NCBI Taxonomy" id="504488"/>
    <lineage>
        <taxon>Bacteria</taxon>
        <taxon>Pseudomonadati</taxon>
        <taxon>Bacteroidota</taxon>
        <taxon>Flavobacteriia</taxon>
        <taxon>Flavobacteriales</taxon>
        <taxon>Flavobacteriaceae</taxon>
        <taxon>Muriicola</taxon>
    </lineage>
</organism>
<comment type="caution">
    <text evidence="3">The sequence shown here is derived from an EMBL/GenBank/DDBJ whole genome shotgun (WGS) entry which is preliminary data.</text>
</comment>
<keyword evidence="1" id="KW-1133">Transmembrane helix</keyword>
<reference evidence="3 4" key="1">
    <citation type="submission" date="2020-01" db="EMBL/GenBank/DDBJ databases">
        <title>Muriicola jejuensis KCTC 22299.</title>
        <authorList>
            <person name="Wang G."/>
        </authorList>
    </citation>
    <scope>NUCLEOTIDE SEQUENCE [LARGE SCALE GENOMIC DNA]</scope>
    <source>
        <strain evidence="3 4">KCTC 22299</strain>
    </source>
</reference>
<dbReference type="RefSeq" id="WP_163693637.1">
    <property type="nucleotide sequence ID" value="NZ_FXTW01000004.1"/>
</dbReference>
<keyword evidence="4" id="KW-1185">Reference proteome</keyword>
<keyword evidence="1" id="KW-0812">Transmembrane</keyword>
<dbReference type="AlphaFoldDB" id="A0A6P0UFG6"/>
<sequence>MTDRLKKYWGISSNWQLLVIFWVFAITGSASVYVAKPFLNFIGLSREAFPEVWWSGWVYWCLRILLIFPFYQVLLVLFGWLFGQFTFFWNFEKKMLTRMGLGRFFSGS</sequence>
<proteinExistence type="predicted"/>
<feature type="transmembrane region" description="Helical" evidence="1">
    <location>
        <begin position="15"/>
        <end position="35"/>
    </location>
</feature>
<accession>A0A6P0UFG6</accession>
<protein>
    <submittedName>
        <fullName evidence="3">Diacylglyceryl transferase</fullName>
    </submittedName>
</protein>
<dbReference type="Pfam" id="PF20584">
    <property type="entry name" value="DUF6787"/>
    <property type="match status" value="1"/>
</dbReference>
<dbReference type="EMBL" id="JAABOP010000003">
    <property type="protein sequence ID" value="NER11190.1"/>
    <property type="molecule type" value="Genomic_DNA"/>
</dbReference>
<evidence type="ECO:0000259" key="2">
    <source>
        <dbReference type="Pfam" id="PF20584"/>
    </source>
</evidence>
<feature type="domain" description="DUF6787" evidence="2">
    <location>
        <begin position="19"/>
        <end position="101"/>
    </location>
</feature>
<keyword evidence="1" id="KW-0472">Membrane</keyword>
<evidence type="ECO:0000313" key="4">
    <source>
        <dbReference type="Proteomes" id="UP000468443"/>
    </source>
</evidence>
<dbReference type="Proteomes" id="UP000468443">
    <property type="component" value="Unassembled WGS sequence"/>
</dbReference>
<name>A0A6P0UFG6_9FLAO</name>